<keyword evidence="2" id="KW-0547">Nucleotide-binding</keyword>
<dbReference type="GO" id="GO:0005524">
    <property type="term" value="F:ATP binding"/>
    <property type="evidence" value="ECO:0007669"/>
    <property type="project" value="UniProtKB-KW"/>
</dbReference>
<keyword evidence="6" id="KW-0347">Helicase</keyword>
<dbReference type="PROSITE" id="PS50051">
    <property type="entry name" value="MCM_2"/>
    <property type="match status" value="1"/>
</dbReference>
<reference evidence="7" key="2">
    <citation type="submission" date="2017-02" db="EMBL/GenBank/DDBJ databases">
        <title>Sunflower complete genome.</title>
        <authorList>
            <person name="Langlade N."/>
            <person name="Munos S."/>
        </authorList>
    </citation>
    <scope>NUCLEOTIDE SEQUENCE [LARGE SCALE GENOMIC DNA]</scope>
    <source>
        <tissue evidence="7">Leaves</tissue>
    </source>
</reference>
<reference evidence="6 8" key="1">
    <citation type="journal article" date="2017" name="Nature">
        <title>The sunflower genome provides insights into oil metabolism, flowering and Asterid evolution.</title>
        <authorList>
            <person name="Badouin H."/>
            <person name="Gouzy J."/>
            <person name="Grassa C.J."/>
            <person name="Murat F."/>
            <person name="Staton S.E."/>
            <person name="Cottret L."/>
            <person name="Lelandais-Briere C."/>
            <person name="Owens G.L."/>
            <person name="Carrere S."/>
            <person name="Mayjonade B."/>
            <person name="Legrand L."/>
            <person name="Gill N."/>
            <person name="Kane N.C."/>
            <person name="Bowers J.E."/>
            <person name="Hubner S."/>
            <person name="Bellec A."/>
            <person name="Berard A."/>
            <person name="Berges H."/>
            <person name="Blanchet N."/>
            <person name="Boniface M.C."/>
            <person name="Brunel D."/>
            <person name="Catrice O."/>
            <person name="Chaidir N."/>
            <person name="Claudel C."/>
            <person name="Donnadieu C."/>
            <person name="Faraut T."/>
            <person name="Fievet G."/>
            <person name="Helmstetter N."/>
            <person name="King M."/>
            <person name="Knapp S.J."/>
            <person name="Lai Z."/>
            <person name="Le Paslier M.C."/>
            <person name="Lippi Y."/>
            <person name="Lorenzon L."/>
            <person name="Mandel J.R."/>
            <person name="Marage G."/>
            <person name="Marchand G."/>
            <person name="Marquand E."/>
            <person name="Bret-Mestries E."/>
            <person name="Morien E."/>
            <person name="Nambeesan S."/>
            <person name="Nguyen T."/>
            <person name="Pegot-Espagnet P."/>
            <person name="Pouilly N."/>
            <person name="Raftis F."/>
            <person name="Sallet E."/>
            <person name="Schiex T."/>
            <person name="Thomas J."/>
            <person name="Vandecasteele C."/>
            <person name="Vares D."/>
            <person name="Vear F."/>
            <person name="Vautrin S."/>
            <person name="Crespi M."/>
            <person name="Mangin B."/>
            <person name="Burke J.M."/>
            <person name="Salse J."/>
            <person name="Munos S."/>
            <person name="Vincourt P."/>
            <person name="Rieseberg L.H."/>
            <person name="Langlade N.B."/>
        </authorList>
    </citation>
    <scope>NUCLEOTIDE SEQUENCE [LARGE SCALE GENOMIC DNA]</scope>
    <source>
        <strain evidence="8">cv. SF193</strain>
        <tissue evidence="6">Leaves</tissue>
    </source>
</reference>
<dbReference type="STRING" id="4232.A0A251ST95"/>
<dbReference type="Proteomes" id="UP000215914">
    <property type="component" value="Chromosome 13"/>
</dbReference>
<feature type="domain" description="MCM C-terminal AAA(+) ATPase" evidence="5">
    <location>
        <begin position="58"/>
        <end position="106"/>
    </location>
</feature>
<dbReference type="AlphaFoldDB" id="A0A251ST95"/>
<gene>
    <name evidence="7" type="ORF">HannXRQ_Chr13g0407451</name>
    <name evidence="6" type="ORF">HanXRQr2_Chr05g0225021</name>
</gene>
<keyword evidence="8" id="KW-1185">Reference proteome</keyword>
<organism evidence="7 8">
    <name type="scientific">Helianthus annuus</name>
    <name type="common">Common sunflower</name>
    <dbReference type="NCBI Taxonomy" id="4232"/>
    <lineage>
        <taxon>Eukaryota</taxon>
        <taxon>Viridiplantae</taxon>
        <taxon>Streptophyta</taxon>
        <taxon>Embryophyta</taxon>
        <taxon>Tracheophyta</taxon>
        <taxon>Spermatophyta</taxon>
        <taxon>Magnoliopsida</taxon>
        <taxon>eudicotyledons</taxon>
        <taxon>Gunneridae</taxon>
        <taxon>Pentapetalae</taxon>
        <taxon>asterids</taxon>
        <taxon>campanulids</taxon>
        <taxon>Asterales</taxon>
        <taxon>Asteraceae</taxon>
        <taxon>Asteroideae</taxon>
        <taxon>Heliantheae alliance</taxon>
        <taxon>Heliantheae</taxon>
        <taxon>Helianthus</taxon>
    </lineage>
</organism>
<evidence type="ECO:0000313" key="6">
    <source>
        <dbReference type="EMBL" id="KAF5806730.1"/>
    </source>
</evidence>
<dbReference type="PANTHER" id="PTHR11630">
    <property type="entry name" value="DNA REPLICATION LICENSING FACTOR MCM FAMILY MEMBER"/>
    <property type="match status" value="1"/>
</dbReference>
<dbReference type="GO" id="GO:0003678">
    <property type="term" value="F:DNA helicase activity"/>
    <property type="evidence" value="ECO:0007669"/>
    <property type="project" value="UniProtKB-EC"/>
</dbReference>
<evidence type="ECO:0000313" key="7">
    <source>
        <dbReference type="EMBL" id="OTG01934.1"/>
    </source>
</evidence>
<sequence>MFRRRFWISLRTGLLSSSDCLLMFSYSWWRMHEFWSISDGKVSFASLAKFYLTGIIKSSAVGLTASVIRDNSTREFYLEGGAMVLADGGVVCIDEFDKMRPEHRSG</sequence>
<dbReference type="InterPro" id="IPR031327">
    <property type="entry name" value="MCM"/>
</dbReference>
<keyword evidence="4" id="KW-1133">Transmembrane helix</keyword>
<proteinExistence type="predicted"/>
<dbReference type="GO" id="GO:0003677">
    <property type="term" value="F:DNA binding"/>
    <property type="evidence" value="ECO:0007669"/>
    <property type="project" value="InterPro"/>
</dbReference>
<accession>A0A251ST95</accession>
<evidence type="ECO:0000313" key="8">
    <source>
        <dbReference type="Proteomes" id="UP000215914"/>
    </source>
</evidence>
<dbReference type="InParanoid" id="A0A251ST95"/>
<dbReference type="InterPro" id="IPR027417">
    <property type="entry name" value="P-loop_NTPase"/>
</dbReference>
<dbReference type="Pfam" id="PF00493">
    <property type="entry name" value="MCM"/>
    <property type="match status" value="1"/>
</dbReference>
<dbReference type="GO" id="GO:0016787">
    <property type="term" value="F:hydrolase activity"/>
    <property type="evidence" value="ECO:0007669"/>
    <property type="project" value="UniProtKB-KW"/>
</dbReference>
<reference evidence="6" key="3">
    <citation type="submission" date="2020-06" db="EMBL/GenBank/DDBJ databases">
        <title>Helianthus annuus Genome sequencing and assembly Release 2.</title>
        <authorList>
            <person name="Gouzy J."/>
            <person name="Langlade N."/>
            <person name="Munos S."/>
        </authorList>
    </citation>
    <scope>NUCLEOTIDE SEQUENCE</scope>
    <source>
        <tissue evidence="6">Leaves</tissue>
    </source>
</reference>
<dbReference type="InterPro" id="IPR001208">
    <property type="entry name" value="MCM_dom"/>
</dbReference>
<feature type="transmembrane region" description="Helical" evidence="4">
    <location>
        <begin position="12"/>
        <end position="29"/>
    </location>
</feature>
<evidence type="ECO:0000256" key="4">
    <source>
        <dbReference type="SAM" id="Phobius"/>
    </source>
</evidence>
<dbReference type="GO" id="GO:0000347">
    <property type="term" value="C:THO complex"/>
    <property type="evidence" value="ECO:0007669"/>
    <property type="project" value="UniProtKB-ARBA"/>
</dbReference>
<dbReference type="EMBL" id="CM007902">
    <property type="protein sequence ID" value="OTG01934.1"/>
    <property type="molecule type" value="Genomic_DNA"/>
</dbReference>
<keyword evidence="7" id="KW-0378">Hydrolase</keyword>
<dbReference type="Gramene" id="mRNA:HanXRQr2_Chr05g0225021">
    <property type="protein sequence ID" value="mRNA:HanXRQr2_Chr05g0225021"/>
    <property type="gene ID" value="HanXRQr2_Chr05g0225021"/>
</dbReference>
<name>A0A251ST95_HELAN</name>
<evidence type="ECO:0000256" key="2">
    <source>
        <dbReference type="ARBA" id="ARBA00022741"/>
    </source>
</evidence>
<dbReference type="Gene3D" id="3.40.50.300">
    <property type="entry name" value="P-loop containing nucleotide triphosphate hydrolases"/>
    <property type="match status" value="1"/>
</dbReference>
<evidence type="ECO:0000259" key="5">
    <source>
        <dbReference type="PROSITE" id="PS50051"/>
    </source>
</evidence>
<dbReference type="PROSITE" id="PS00847">
    <property type="entry name" value="MCM_1"/>
    <property type="match status" value="1"/>
</dbReference>
<dbReference type="EC" id="3.6.4.12" evidence="1"/>
<dbReference type="EMBL" id="MNCJ02000320">
    <property type="protein sequence ID" value="KAF5806730.1"/>
    <property type="molecule type" value="Genomic_DNA"/>
</dbReference>
<feature type="transmembrane region" description="Helical" evidence="4">
    <location>
        <begin position="49"/>
        <end position="68"/>
    </location>
</feature>
<evidence type="ECO:0000256" key="1">
    <source>
        <dbReference type="ARBA" id="ARBA00012551"/>
    </source>
</evidence>
<dbReference type="InterPro" id="IPR018525">
    <property type="entry name" value="MCM_CS"/>
</dbReference>
<dbReference type="PANTHER" id="PTHR11630:SF42">
    <property type="entry name" value="DNA REPLICATION LICENSING FACTOR MCM5"/>
    <property type="match status" value="1"/>
</dbReference>
<keyword evidence="4" id="KW-0472">Membrane</keyword>
<evidence type="ECO:0000256" key="3">
    <source>
        <dbReference type="ARBA" id="ARBA00022840"/>
    </source>
</evidence>
<dbReference type="GO" id="GO:0006260">
    <property type="term" value="P:DNA replication"/>
    <property type="evidence" value="ECO:0007669"/>
    <property type="project" value="InterPro"/>
</dbReference>
<keyword evidence="3" id="KW-0067">ATP-binding</keyword>
<protein>
    <recommendedName>
        <fullName evidence="1">DNA helicase</fullName>
        <ecNumber evidence="1">3.6.4.12</ecNumber>
    </recommendedName>
</protein>
<keyword evidence="4" id="KW-0812">Transmembrane</keyword>